<evidence type="ECO:0000313" key="1">
    <source>
        <dbReference type="EMBL" id="CAE7744021.1"/>
    </source>
</evidence>
<comment type="caution">
    <text evidence="1">The sequence shown here is derived from an EMBL/GenBank/DDBJ whole genome shotgun (WGS) entry which is preliminary data.</text>
</comment>
<proteinExistence type="predicted"/>
<dbReference type="OrthoDB" id="408418at2759"/>
<reference evidence="1" key="1">
    <citation type="submission" date="2021-02" db="EMBL/GenBank/DDBJ databases">
        <authorList>
            <person name="Dougan E. K."/>
            <person name="Rhodes N."/>
            <person name="Thang M."/>
            <person name="Chan C."/>
        </authorList>
    </citation>
    <scope>NUCLEOTIDE SEQUENCE</scope>
</reference>
<evidence type="ECO:0000313" key="2">
    <source>
        <dbReference type="Proteomes" id="UP000649617"/>
    </source>
</evidence>
<dbReference type="AlphaFoldDB" id="A0A812XVT3"/>
<organism evidence="1 2">
    <name type="scientific">Symbiodinium pilosum</name>
    <name type="common">Dinoflagellate</name>
    <dbReference type="NCBI Taxonomy" id="2952"/>
    <lineage>
        <taxon>Eukaryota</taxon>
        <taxon>Sar</taxon>
        <taxon>Alveolata</taxon>
        <taxon>Dinophyceae</taxon>
        <taxon>Suessiales</taxon>
        <taxon>Symbiodiniaceae</taxon>
        <taxon>Symbiodinium</taxon>
    </lineage>
</organism>
<accession>A0A812XVT3</accession>
<sequence>MDSFRLMYNVEGNDLLYSLLHATWMRSNRAAMSLHASSVNLTQAPPLTDRDPGLVYVICPSWAMLLSLSMFTSAPTTYQALEFAYQSHAICCDGAAFRGLPVIIGLDFATSSW</sequence>
<dbReference type="Proteomes" id="UP000649617">
    <property type="component" value="Unassembled WGS sequence"/>
</dbReference>
<dbReference type="EMBL" id="CAJNIZ010046264">
    <property type="protein sequence ID" value="CAE7744021.1"/>
    <property type="molecule type" value="Genomic_DNA"/>
</dbReference>
<name>A0A812XVT3_SYMPI</name>
<gene>
    <name evidence="1" type="ORF">SPIL2461_LOCUS21447</name>
</gene>
<protein>
    <submittedName>
        <fullName evidence="1">Uncharacterized protein</fullName>
    </submittedName>
</protein>
<keyword evidence="2" id="KW-1185">Reference proteome</keyword>